<protein>
    <submittedName>
        <fullName evidence="2">Glycosyl transferase group 1</fullName>
    </submittedName>
</protein>
<dbReference type="Pfam" id="PF13439">
    <property type="entry name" value="Glyco_transf_4"/>
    <property type="match status" value="1"/>
</dbReference>
<dbReference type="GO" id="GO:0016757">
    <property type="term" value="F:glycosyltransferase activity"/>
    <property type="evidence" value="ECO:0007669"/>
    <property type="project" value="TreeGrafter"/>
</dbReference>
<dbReference type="EMBL" id="FMJD01000002">
    <property type="protein sequence ID" value="SCM72549.1"/>
    <property type="molecule type" value="Genomic_DNA"/>
</dbReference>
<dbReference type="InterPro" id="IPR050194">
    <property type="entry name" value="Glycosyltransferase_grp1"/>
</dbReference>
<keyword evidence="2" id="KW-0808">Transferase</keyword>
<evidence type="ECO:0000259" key="1">
    <source>
        <dbReference type="Pfam" id="PF13439"/>
    </source>
</evidence>
<dbReference type="RefSeq" id="WP_288199305.1">
    <property type="nucleotide sequence ID" value="NZ_LT608334.1"/>
</dbReference>
<accession>A0A212L5C6</accession>
<feature type="domain" description="Glycosyltransferase subfamily 4-like N-terminal" evidence="1">
    <location>
        <begin position="15"/>
        <end position="166"/>
    </location>
</feature>
<dbReference type="Gene3D" id="3.40.50.2000">
    <property type="entry name" value="Glycogen Phosphorylase B"/>
    <property type="match status" value="2"/>
</dbReference>
<reference evidence="2" key="1">
    <citation type="submission" date="2016-08" db="EMBL/GenBank/DDBJ databases">
        <authorList>
            <person name="Seilhamer J.J."/>
        </authorList>
    </citation>
    <scope>NUCLEOTIDE SEQUENCE</scope>
    <source>
        <strain evidence="2">86</strain>
    </source>
</reference>
<dbReference type="AlphaFoldDB" id="A0A212L5C6"/>
<evidence type="ECO:0000313" key="2">
    <source>
        <dbReference type="EMBL" id="SCM72549.1"/>
    </source>
</evidence>
<proteinExistence type="predicted"/>
<organism evidence="2">
    <name type="scientific">uncultured Pleomorphomonas sp</name>
    <dbReference type="NCBI Taxonomy" id="442121"/>
    <lineage>
        <taxon>Bacteria</taxon>
        <taxon>Pseudomonadati</taxon>
        <taxon>Pseudomonadota</taxon>
        <taxon>Alphaproteobacteria</taxon>
        <taxon>Hyphomicrobiales</taxon>
        <taxon>Pleomorphomonadaceae</taxon>
        <taxon>Pleomorphomonas</taxon>
        <taxon>environmental samples</taxon>
    </lineage>
</organism>
<name>A0A212L5C6_9HYPH</name>
<dbReference type="CDD" id="cd03814">
    <property type="entry name" value="GT4-like"/>
    <property type="match status" value="1"/>
</dbReference>
<sequence>MTRITVVTDAWHPQVNGVVRSIERTNAELVAMGAEVTMVTPDLFRTLPLPSYPEIRVAISTYRRVAREIERGQPSYVHIATEGPLGLKARKWCRRNGMPYTTSYHTRFPEYVAARLPVPQSWLYALVRRFHNGGAGCMVATDTLAAELSARGFRNLMRWGRGIDADLFRPRPDEAGVFDHLPRPIFINVGRVAVEKNLEAFLALDLPGSKVVVGDGPQRASLERRYPNAHFAGVKIGEDLARAYASADVFVFPSRTDTFGNVLLEALASGLPVAAYPVMGPLDILGDSDAGILDEDLRAACLGALAIDRAAARELALSFSWRRAAMQFLDNVRLANGETLDAPPPLVVPAVV</sequence>
<dbReference type="InterPro" id="IPR028098">
    <property type="entry name" value="Glyco_trans_4-like_N"/>
</dbReference>
<dbReference type="PANTHER" id="PTHR45947">
    <property type="entry name" value="SULFOQUINOVOSYL TRANSFERASE SQD2"/>
    <property type="match status" value="1"/>
</dbReference>
<dbReference type="Pfam" id="PF13692">
    <property type="entry name" value="Glyco_trans_1_4"/>
    <property type="match status" value="1"/>
</dbReference>
<gene>
    <name evidence="2" type="ORF">KL86PLE_100617</name>
</gene>
<dbReference type="PANTHER" id="PTHR45947:SF3">
    <property type="entry name" value="SULFOQUINOVOSYL TRANSFERASE SQD2"/>
    <property type="match status" value="1"/>
</dbReference>
<dbReference type="SUPFAM" id="SSF53756">
    <property type="entry name" value="UDP-Glycosyltransferase/glycogen phosphorylase"/>
    <property type="match status" value="1"/>
</dbReference>